<protein>
    <recommendedName>
        <fullName evidence="2">Methylated-DNA-[protein]-cysteine S-methyltransferase DNA binding domain-containing protein</fullName>
    </recommendedName>
</protein>
<dbReference type="SUPFAM" id="SSF46767">
    <property type="entry name" value="Methylated DNA-protein cysteine methyltransferase, C-terminal domain"/>
    <property type="match status" value="1"/>
</dbReference>
<dbReference type="InterPro" id="IPR014048">
    <property type="entry name" value="MethylDNA_cys_MeTrfase_DNA-bd"/>
</dbReference>
<dbReference type="PANTHER" id="PTHR42942">
    <property type="entry name" value="6-O-METHYLGUANINE DNA METHYLTRANSFERASE"/>
    <property type="match status" value="1"/>
</dbReference>
<dbReference type="OrthoDB" id="9132167at2"/>
<evidence type="ECO:0000256" key="1">
    <source>
        <dbReference type="ARBA" id="ARBA00022763"/>
    </source>
</evidence>
<keyword evidence="1" id="KW-0227">DNA damage</keyword>
<proteinExistence type="predicted"/>
<evidence type="ECO:0000259" key="2">
    <source>
        <dbReference type="Pfam" id="PF01035"/>
    </source>
</evidence>
<dbReference type="GO" id="GO:0003824">
    <property type="term" value="F:catalytic activity"/>
    <property type="evidence" value="ECO:0007669"/>
    <property type="project" value="InterPro"/>
</dbReference>
<dbReference type="Gene3D" id="1.10.10.10">
    <property type="entry name" value="Winged helix-like DNA-binding domain superfamily/Winged helix DNA-binding domain"/>
    <property type="match status" value="1"/>
</dbReference>
<dbReference type="AlphaFoldDB" id="A0A098Y3P9"/>
<comment type="caution">
    <text evidence="3">The sequence shown here is derived from an EMBL/GenBank/DDBJ whole genome shotgun (WGS) entry which is preliminary data.</text>
</comment>
<dbReference type="CDD" id="cd06445">
    <property type="entry name" value="ATase"/>
    <property type="match status" value="1"/>
</dbReference>
<reference evidence="3 4" key="1">
    <citation type="submission" date="2014-07" db="EMBL/GenBank/DDBJ databases">
        <title>Biosystematic studies on Modestobacter strains isolated from extreme hyper-arid desert soil and from historic building.</title>
        <authorList>
            <person name="Bukarasam K."/>
            <person name="Bull A."/>
            <person name="Girard G."/>
            <person name="van Wezel G."/>
            <person name="Goodfellow M."/>
        </authorList>
    </citation>
    <scope>NUCLEOTIDE SEQUENCE [LARGE SCALE GENOMIC DNA]</scope>
    <source>
        <strain evidence="3 4">KNN45-2b</strain>
    </source>
</reference>
<dbReference type="Proteomes" id="UP000029713">
    <property type="component" value="Unassembled WGS sequence"/>
</dbReference>
<feature type="domain" description="Methylated-DNA-[protein]-cysteine S-methyltransferase DNA binding" evidence="2">
    <location>
        <begin position="5"/>
        <end position="65"/>
    </location>
</feature>
<dbReference type="GO" id="GO:0006281">
    <property type="term" value="P:DNA repair"/>
    <property type="evidence" value="ECO:0007669"/>
    <property type="project" value="InterPro"/>
</dbReference>
<keyword evidence="4" id="KW-1185">Reference proteome</keyword>
<sequence length="103" mass="11137">MNDVAERVLSTVSSIPSGHVMTYGDVAEAAGTGARAVGQVLRNSGHHVPWWRVVDARGRPVEGAAQEALEQFLEESTPLLHRGDDVRVDLARASWPTHDVGRT</sequence>
<evidence type="ECO:0000313" key="3">
    <source>
        <dbReference type="EMBL" id="KGH45097.1"/>
    </source>
</evidence>
<dbReference type="InterPro" id="IPR052520">
    <property type="entry name" value="ATL_DNA_repair"/>
</dbReference>
<name>A0A098Y3P9_9ACTN</name>
<dbReference type="Pfam" id="PF01035">
    <property type="entry name" value="DNA_binding_1"/>
    <property type="match status" value="1"/>
</dbReference>
<gene>
    <name evidence="3" type="ORF">IN07_19270</name>
</gene>
<organism evidence="3 4">
    <name type="scientific">Modestobacter caceresii</name>
    <dbReference type="NCBI Taxonomy" id="1522368"/>
    <lineage>
        <taxon>Bacteria</taxon>
        <taxon>Bacillati</taxon>
        <taxon>Actinomycetota</taxon>
        <taxon>Actinomycetes</taxon>
        <taxon>Geodermatophilales</taxon>
        <taxon>Geodermatophilaceae</taxon>
        <taxon>Modestobacter</taxon>
    </lineage>
</organism>
<dbReference type="EMBL" id="JPMX01000091">
    <property type="protein sequence ID" value="KGH45097.1"/>
    <property type="molecule type" value="Genomic_DNA"/>
</dbReference>
<accession>A0A098Y3P9</accession>
<dbReference type="InterPro" id="IPR036388">
    <property type="entry name" value="WH-like_DNA-bd_sf"/>
</dbReference>
<evidence type="ECO:0000313" key="4">
    <source>
        <dbReference type="Proteomes" id="UP000029713"/>
    </source>
</evidence>
<dbReference type="InterPro" id="IPR036217">
    <property type="entry name" value="MethylDNA_cys_MeTrfase_DNAb"/>
</dbReference>
<dbReference type="PANTHER" id="PTHR42942:SF1">
    <property type="entry name" value="ALKYLTRANSFERASE-LIKE PROTEIN 1"/>
    <property type="match status" value="1"/>
</dbReference>